<dbReference type="Pfam" id="PF00014">
    <property type="entry name" value="Kunitz_BPTI"/>
    <property type="match status" value="1"/>
</dbReference>
<dbReference type="InterPro" id="IPR036880">
    <property type="entry name" value="Kunitz_BPTI_sf"/>
</dbReference>
<protein>
    <recommendedName>
        <fullName evidence="4">BPTI/Kunitz inhibitor domain-containing protein</fullName>
    </recommendedName>
</protein>
<dbReference type="SUPFAM" id="SSF57362">
    <property type="entry name" value="BPTI-like"/>
    <property type="match status" value="1"/>
</dbReference>
<keyword evidence="2" id="KW-0722">Serine protease inhibitor</keyword>
<keyword evidence="1" id="KW-0646">Protease inhibitor</keyword>
<reference evidence="5 6" key="1">
    <citation type="journal article" date="2014" name="Genome Biol. Evol.">
        <title>The genome of the myxosporean Thelohanellus kitauei shows adaptations to nutrient acquisition within its fish host.</title>
        <authorList>
            <person name="Yang Y."/>
            <person name="Xiong J."/>
            <person name="Zhou Z."/>
            <person name="Huo F."/>
            <person name="Miao W."/>
            <person name="Ran C."/>
            <person name="Liu Y."/>
            <person name="Zhang J."/>
            <person name="Feng J."/>
            <person name="Wang M."/>
            <person name="Wang M."/>
            <person name="Wang L."/>
            <person name="Yao B."/>
        </authorList>
    </citation>
    <scope>NUCLEOTIDE SEQUENCE [LARGE SCALE GENOMIC DNA]</scope>
    <source>
        <strain evidence="5">Wuqing</strain>
    </source>
</reference>
<evidence type="ECO:0000256" key="1">
    <source>
        <dbReference type="ARBA" id="ARBA00022690"/>
    </source>
</evidence>
<organism evidence="5 6">
    <name type="scientific">Thelohanellus kitauei</name>
    <name type="common">Myxosporean</name>
    <dbReference type="NCBI Taxonomy" id="669202"/>
    <lineage>
        <taxon>Eukaryota</taxon>
        <taxon>Metazoa</taxon>
        <taxon>Cnidaria</taxon>
        <taxon>Myxozoa</taxon>
        <taxon>Myxosporea</taxon>
        <taxon>Bivalvulida</taxon>
        <taxon>Platysporina</taxon>
        <taxon>Myxobolidae</taxon>
        <taxon>Thelohanellus</taxon>
    </lineage>
</organism>
<feature type="chain" id="PRO_5002169336" description="BPTI/Kunitz inhibitor domain-containing protein" evidence="3">
    <location>
        <begin position="23"/>
        <end position="183"/>
    </location>
</feature>
<dbReference type="PROSITE" id="PS50279">
    <property type="entry name" value="BPTI_KUNITZ_2"/>
    <property type="match status" value="1"/>
</dbReference>
<dbReference type="Gene3D" id="4.10.410.10">
    <property type="entry name" value="Pancreatic trypsin inhibitor Kunitz domain"/>
    <property type="match status" value="1"/>
</dbReference>
<evidence type="ECO:0000259" key="4">
    <source>
        <dbReference type="PROSITE" id="PS50279"/>
    </source>
</evidence>
<dbReference type="Proteomes" id="UP000031668">
    <property type="component" value="Unassembled WGS sequence"/>
</dbReference>
<dbReference type="AlphaFoldDB" id="A0A0C2NB77"/>
<dbReference type="EMBL" id="JWZT01000763">
    <property type="protein sequence ID" value="KII73585.1"/>
    <property type="molecule type" value="Genomic_DNA"/>
</dbReference>
<accession>A0A0C2NB77</accession>
<comment type="caution">
    <text evidence="5">The sequence shown here is derived from an EMBL/GenBank/DDBJ whole genome shotgun (WGS) entry which is preliminary data.</text>
</comment>
<dbReference type="OrthoDB" id="4473401at2759"/>
<feature type="domain" description="BPTI/Kunitz inhibitor" evidence="4">
    <location>
        <begin position="31"/>
        <end position="74"/>
    </location>
</feature>
<dbReference type="InterPro" id="IPR002223">
    <property type="entry name" value="Kunitz_BPTI"/>
</dbReference>
<proteinExistence type="predicted"/>
<feature type="signal peptide" evidence="3">
    <location>
        <begin position="1"/>
        <end position="22"/>
    </location>
</feature>
<keyword evidence="6" id="KW-1185">Reference proteome</keyword>
<name>A0A0C2NB77_THEKT</name>
<dbReference type="CDD" id="cd00109">
    <property type="entry name" value="Kunitz-type"/>
    <property type="match status" value="1"/>
</dbReference>
<evidence type="ECO:0000313" key="5">
    <source>
        <dbReference type="EMBL" id="KII73585.1"/>
    </source>
</evidence>
<keyword evidence="3" id="KW-0732">Signal</keyword>
<sequence length="183" mass="21541">MFYGFVLALACLGFFQIESLNGMPIFYQYQGKCRAVIPYYYYDSNRNKCLRFSSCGTIKSRNRFTTLDVCNMKCYSHHKVEDKGCLVDWKSKIPRRYSRKNPFLYAYNLRLAQCVPFRKSKINKKRTDARRIEAVDEDLISDLKKQALDESTDIGKTAQFLIFLRGTSENSGIKGRDNYRRYF</sequence>
<gene>
    <name evidence="5" type="ORF">RF11_14769</name>
</gene>
<evidence type="ECO:0000256" key="3">
    <source>
        <dbReference type="SAM" id="SignalP"/>
    </source>
</evidence>
<evidence type="ECO:0000256" key="2">
    <source>
        <dbReference type="ARBA" id="ARBA00022900"/>
    </source>
</evidence>
<dbReference type="GO" id="GO:0004867">
    <property type="term" value="F:serine-type endopeptidase inhibitor activity"/>
    <property type="evidence" value="ECO:0007669"/>
    <property type="project" value="UniProtKB-KW"/>
</dbReference>
<evidence type="ECO:0000313" key="6">
    <source>
        <dbReference type="Proteomes" id="UP000031668"/>
    </source>
</evidence>